<comment type="function">
    <text evidence="4">Component of the ASTRA complex involved in chromatin remodeling.</text>
</comment>
<comment type="similarity">
    <text evidence="5">Belongs to the WD repeat ASA1 family.</text>
</comment>
<evidence type="ECO:0000313" key="8">
    <source>
        <dbReference type="EMBL" id="ODV92598.1"/>
    </source>
</evidence>
<dbReference type="InterPro" id="IPR036322">
    <property type="entry name" value="WD40_repeat_dom_sf"/>
</dbReference>
<dbReference type="AlphaFoldDB" id="A0A1E4TLS6"/>
<dbReference type="Pfam" id="PF00400">
    <property type="entry name" value="WD40"/>
    <property type="match status" value="1"/>
</dbReference>
<dbReference type="Proteomes" id="UP000095023">
    <property type="component" value="Unassembled WGS sequence"/>
</dbReference>
<keyword evidence="3" id="KW-0156">Chromatin regulator</keyword>
<accession>A0A1E4TLS6</accession>
<evidence type="ECO:0000256" key="5">
    <source>
        <dbReference type="ARBA" id="ARBA00037931"/>
    </source>
</evidence>
<dbReference type="PROSITE" id="PS50294">
    <property type="entry name" value="WD_REPEATS_REGION"/>
    <property type="match status" value="1"/>
</dbReference>
<evidence type="ECO:0000256" key="6">
    <source>
        <dbReference type="ARBA" id="ARBA00040563"/>
    </source>
</evidence>
<dbReference type="SMART" id="SM00320">
    <property type="entry name" value="WD40"/>
    <property type="match status" value="5"/>
</dbReference>
<dbReference type="SUPFAM" id="SSF50978">
    <property type="entry name" value="WD40 repeat-like"/>
    <property type="match status" value="1"/>
</dbReference>
<protein>
    <recommendedName>
        <fullName evidence="6">ASTRA-associated protein 1</fullName>
    </recommendedName>
</protein>
<dbReference type="PROSITE" id="PS50082">
    <property type="entry name" value="WD_REPEATS_2"/>
    <property type="match status" value="1"/>
</dbReference>
<dbReference type="OrthoDB" id="7668193at2759"/>
<keyword evidence="2" id="KW-0677">Repeat</keyword>
<dbReference type="GO" id="GO:0006325">
    <property type="term" value="P:chromatin organization"/>
    <property type="evidence" value="ECO:0007669"/>
    <property type="project" value="UniProtKB-KW"/>
</dbReference>
<sequence length="338" mass="37319">MNTAQPIAILRDHSSSVTSIDFHSSNLYICSGDESGRIVVWSLITRRPLLHWQAHQDAILTVKWIDANWLMTYARDAKLIVWTIDLSSLQIDAVAYNPPLQVKHLHCHSLTFCGADSLQYLVAAPSADAAFKLIILKPETKTITEIVPADKPGSLMCLKFGSPDRIAAGYENGQVTFYTTAGIALKTFHQHNAPVIHLSCGYADQRPVFVSVAADRYIVSYFHNQTTTKFNSKHSGTGCISMRYDTKLIVTSGWDGVLRMYKFDPQGVHRPLLSTKPGNSDGLSVVQFGPIEPSALTDHENSNLIVPTSVRLKVAKTQKCHFVAVGAKNGTIAMYNLY</sequence>
<name>A0A1E4TLS6_9ASCO</name>
<dbReference type="PANTHER" id="PTHR19854:SF1">
    <property type="entry name" value="GUANINE NUCLEOTIDE-BINDING PROTEIN SUBUNIT BETA-LIKE PROTEIN 1"/>
    <property type="match status" value="1"/>
</dbReference>
<evidence type="ECO:0000256" key="4">
    <source>
        <dbReference type="ARBA" id="ARBA00037338"/>
    </source>
</evidence>
<dbReference type="Gene3D" id="2.130.10.10">
    <property type="entry name" value="YVTN repeat-like/Quinoprotein amine dehydrogenase"/>
    <property type="match status" value="2"/>
</dbReference>
<reference evidence="9" key="1">
    <citation type="submission" date="2016-02" db="EMBL/GenBank/DDBJ databases">
        <title>Comparative genomics of biotechnologically important yeasts.</title>
        <authorList>
            <consortium name="DOE Joint Genome Institute"/>
            <person name="Riley R."/>
            <person name="Haridas S."/>
            <person name="Wolfe K.H."/>
            <person name="Lopes M.R."/>
            <person name="Hittinger C.T."/>
            <person name="Goker M."/>
            <person name="Salamov A."/>
            <person name="Wisecaver J."/>
            <person name="Long T.M."/>
            <person name="Aerts A.L."/>
            <person name="Barry K."/>
            <person name="Choi C."/>
            <person name="Clum A."/>
            <person name="Coughlan A.Y."/>
            <person name="Deshpande S."/>
            <person name="Douglass A.P."/>
            <person name="Hanson S.J."/>
            <person name="Klenk H.-P."/>
            <person name="Labutti K."/>
            <person name="Lapidus A."/>
            <person name="Lindquist E."/>
            <person name="Lipzen A."/>
            <person name="Meier-Kolthoff J.P."/>
            <person name="Ohm R.A."/>
            <person name="Otillar R.P."/>
            <person name="Pangilinan J."/>
            <person name="Peng Y."/>
            <person name="Rokas A."/>
            <person name="Rosa C.A."/>
            <person name="Scheuner C."/>
            <person name="Sibirny A.A."/>
            <person name="Slot J.C."/>
            <person name="Stielow J.B."/>
            <person name="Sun H."/>
            <person name="Kurtzman C.P."/>
            <person name="Blackwell M."/>
            <person name="Jeffries T.W."/>
            <person name="Grigoriev I.V."/>
        </authorList>
    </citation>
    <scope>NUCLEOTIDE SEQUENCE [LARGE SCALE GENOMIC DNA]</scope>
    <source>
        <strain evidence="9">NRRL Y-17796</strain>
    </source>
</reference>
<gene>
    <name evidence="8" type="ORF">CANCADRAFT_89288</name>
</gene>
<keyword evidence="9" id="KW-1185">Reference proteome</keyword>
<dbReference type="EMBL" id="KV453841">
    <property type="protein sequence ID" value="ODV92598.1"/>
    <property type="molecule type" value="Genomic_DNA"/>
</dbReference>
<feature type="repeat" description="WD" evidence="7">
    <location>
        <begin position="10"/>
        <end position="51"/>
    </location>
</feature>
<evidence type="ECO:0000256" key="2">
    <source>
        <dbReference type="ARBA" id="ARBA00022737"/>
    </source>
</evidence>
<keyword evidence="1 7" id="KW-0853">WD repeat</keyword>
<evidence type="ECO:0000256" key="1">
    <source>
        <dbReference type="ARBA" id="ARBA00022574"/>
    </source>
</evidence>
<evidence type="ECO:0000313" key="9">
    <source>
        <dbReference type="Proteomes" id="UP000095023"/>
    </source>
</evidence>
<organism evidence="8 9">
    <name type="scientific">Tortispora caseinolytica NRRL Y-17796</name>
    <dbReference type="NCBI Taxonomy" id="767744"/>
    <lineage>
        <taxon>Eukaryota</taxon>
        <taxon>Fungi</taxon>
        <taxon>Dikarya</taxon>
        <taxon>Ascomycota</taxon>
        <taxon>Saccharomycotina</taxon>
        <taxon>Trigonopsidomycetes</taxon>
        <taxon>Trigonopsidales</taxon>
        <taxon>Trigonopsidaceae</taxon>
        <taxon>Tortispora</taxon>
    </lineage>
</organism>
<dbReference type="PANTHER" id="PTHR19854">
    <property type="entry name" value="TRANSDUCIN BETA-LIKE 3"/>
    <property type="match status" value="1"/>
</dbReference>
<evidence type="ECO:0000256" key="7">
    <source>
        <dbReference type="PROSITE-ProRule" id="PRU00221"/>
    </source>
</evidence>
<proteinExistence type="inferred from homology"/>
<dbReference type="InterPro" id="IPR015943">
    <property type="entry name" value="WD40/YVTN_repeat-like_dom_sf"/>
</dbReference>
<evidence type="ECO:0000256" key="3">
    <source>
        <dbReference type="ARBA" id="ARBA00022853"/>
    </source>
</evidence>
<dbReference type="InterPro" id="IPR001680">
    <property type="entry name" value="WD40_rpt"/>
</dbReference>